<dbReference type="PROSITE" id="PS50088">
    <property type="entry name" value="ANK_REPEAT"/>
    <property type="match status" value="1"/>
</dbReference>
<name>A0ABX9KKI0_9FUSO</name>
<dbReference type="Pfam" id="PF12796">
    <property type="entry name" value="Ank_2"/>
    <property type="match status" value="1"/>
</dbReference>
<evidence type="ECO:0000256" key="1">
    <source>
        <dbReference type="ARBA" id="ARBA00022737"/>
    </source>
</evidence>
<comment type="caution">
    <text evidence="4">The sequence shown here is derived from an EMBL/GenBank/DDBJ whole genome shotgun (WGS) entry which is preliminary data.</text>
</comment>
<accession>A0ABX9KKI0</accession>
<keyword evidence="5" id="KW-1185">Reference proteome</keyword>
<dbReference type="InterPro" id="IPR036770">
    <property type="entry name" value="Ankyrin_rpt-contain_sf"/>
</dbReference>
<evidence type="ECO:0000256" key="3">
    <source>
        <dbReference type="PROSITE-ProRule" id="PRU00023"/>
    </source>
</evidence>
<evidence type="ECO:0000313" key="5">
    <source>
        <dbReference type="Proteomes" id="UP000263486"/>
    </source>
</evidence>
<evidence type="ECO:0000256" key="2">
    <source>
        <dbReference type="ARBA" id="ARBA00023043"/>
    </source>
</evidence>
<evidence type="ECO:0000313" key="4">
    <source>
        <dbReference type="EMBL" id="REI42998.1"/>
    </source>
</evidence>
<dbReference type="Proteomes" id="UP000263486">
    <property type="component" value="Unassembled WGS sequence"/>
</dbReference>
<organism evidence="4 5">
    <name type="scientific">Psychrilyobacter piezotolerans</name>
    <dbReference type="NCBI Taxonomy" id="2293438"/>
    <lineage>
        <taxon>Bacteria</taxon>
        <taxon>Fusobacteriati</taxon>
        <taxon>Fusobacteriota</taxon>
        <taxon>Fusobacteriia</taxon>
        <taxon>Fusobacteriales</taxon>
        <taxon>Fusobacteriaceae</taxon>
        <taxon>Psychrilyobacter</taxon>
    </lineage>
</organism>
<reference evidence="4 5" key="1">
    <citation type="submission" date="2018-08" db="EMBL/GenBank/DDBJ databases">
        <title>Draft genome sequence of Psychrilyobacter sp. strain SD5 isolated from Black Sea water.</title>
        <authorList>
            <person name="Yadav S."/>
            <person name="Villanueva L."/>
            <person name="Damste J.S.S."/>
        </authorList>
    </citation>
    <scope>NUCLEOTIDE SEQUENCE [LARGE SCALE GENOMIC DNA]</scope>
    <source>
        <strain evidence="4 5">SD5</strain>
    </source>
</reference>
<dbReference type="EMBL" id="QUAJ01000002">
    <property type="protein sequence ID" value="REI42998.1"/>
    <property type="molecule type" value="Genomic_DNA"/>
</dbReference>
<dbReference type="Gene3D" id="1.25.40.20">
    <property type="entry name" value="Ankyrin repeat-containing domain"/>
    <property type="match status" value="2"/>
</dbReference>
<dbReference type="PROSITE" id="PS51257">
    <property type="entry name" value="PROKAR_LIPOPROTEIN"/>
    <property type="match status" value="1"/>
</dbReference>
<sequence length="303" mass="34161">MKKILITIILGTLLLSCSGMEKEKTIKVDKIEIPYSMVEQSIDLDDAMSLKLFLENGFNPNYIGEDGETLLMKIVKNNSLKSLKVIISHGVDLEAETPPQKKMNTTSYDPNKRAVDFVKTKKALDILVEAGADINYINNLGVPLIINFIKEKPTSYVEKLILEGADPDTADKSRWTPLMWAASKRNKEVVKLLIANGADINITDDRRNSAVYYAYDEDTIRMFLTKNLNLYYKNKDGENVLGEVYLRSISNSYYGAVEDIIKIGGDKNYSSYGDTPMGIARENKDKKMVELLSKLGVKEDEKY</sequence>
<dbReference type="PANTHER" id="PTHR24171:SF11">
    <property type="entry name" value="26S PROTEASOME NON-ATPASE REGULATORY SUBUNIT 10"/>
    <property type="match status" value="1"/>
</dbReference>
<feature type="repeat" description="ANK" evidence="3">
    <location>
        <begin position="173"/>
        <end position="205"/>
    </location>
</feature>
<keyword evidence="2 3" id="KW-0040">ANK repeat</keyword>
<keyword evidence="1" id="KW-0677">Repeat</keyword>
<gene>
    <name evidence="4" type="ORF">DYH56_02295</name>
</gene>
<dbReference type="InterPro" id="IPR002110">
    <property type="entry name" value="Ankyrin_rpt"/>
</dbReference>
<dbReference type="PROSITE" id="PS50297">
    <property type="entry name" value="ANK_REP_REGION"/>
    <property type="match status" value="1"/>
</dbReference>
<dbReference type="SUPFAM" id="SSF48403">
    <property type="entry name" value="Ankyrin repeat"/>
    <property type="match status" value="1"/>
</dbReference>
<proteinExistence type="predicted"/>
<dbReference type="RefSeq" id="WP_114641229.1">
    <property type="nucleotide sequence ID" value="NZ_JAACIO010000002.1"/>
</dbReference>
<dbReference type="SMART" id="SM00248">
    <property type="entry name" value="ANK"/>
    <property type="match status" value="5"/>
</dbReference>
<dbReference type="PANTHER" id="PTHR24171">
    <property type="entry name" value="ANKYRIN REPEAT DOMAIN-CONTAINING PROTEIN 39-RELATED"/>
    <property type="match status" value="1"/>
</dbReference>
<protein>
    <submittedName>
        <fullName evidence="4">Ankyrin repeat domain-containing protein</fullName>
    </submittedName>
</protein>